<evidence type="ECO:0000256" key="1">
    <source>
        <dbReference type="ARBA" id="ARBA00022908"/>
    </source>
</evidence>
<dbReference type="Gene3D" id="3.40.50.1390">
    <property type="entry name" value="Resolvase, N-terminal catalytic domain"/>
    <property type="match status" value="1"/>
</dbReference>
<evidence type="ECO:0000256" key="2">
    <source>
        <dbReference type="ARBA" id="ARBA00023125"/>
    </source>
</evidence>
<evidence type="ECO:0000256" key="4">
    <source>
        <dbReference type="SAM" id="MobiDB-lite"/>
    </source>
</evidence>
<gene>
    <name evidence="6" type="ORF">C450_18864</name>
</gene>
<reference evidence="6 7" key="1">
    <citation type="journal article" date="2014" name="PLoS Genet.">
        <title>Phylogenetically driven sequencing of extremely halophilic archaea reveals strategies for static and dynamic osmo-response.</title>
        <authorList>
            <person name="Becker E.A."/>
            <person name="Seitzer P.M."/>
            <person name="Tritt A."/>
            <person name="Larsen D."/>
            <person name="Krusor M."/>
            <person name="Yao A.I."/>
            <person name="Wu D."/>
            <person name="Madern D."/>
            <person name="Eisen J.A."/>
            <person name="Darling A.E."/>
            <person name="Facciotti M.T."/>
        </authorList>
    </citation>
    <scope>NUCLEOTIDE SEQUENCE [LARGE SCALE GENOMIC DNA]</scope>
    <source>
        <strain evidence="6 7">DSM 8989</strain>
    </source>
</reference>
<protein>
    <submittedName>
        <fullName evidence="6">Resolvase domain protein</fullName>
    </submittedName>
</protein>
<comment type="caution">
    <text evidence="6">The sequence shown here is derived from an EMBL/GenBank/DDBJ whole genome shotgun (WGS) entry which is preliminary data.</text>
</comment>
<dbReference type="GO" id="GO:0003677">
    <property type="term" value="F:DNA binding"/>
    <property type="evidence" value="ECO:0007669"/>
    <property type="project" value="UniProtKB-KW"/>
</dbReference>
<dbReference type="PROSITE" id="PS00397">
    <property type="entry name" value="RECOMBINASES_1"/>
    <property type="match status" value="1"/>
</dbReference>
<keyword evidence="7" id="KW-1185">Reference proteome</keyword>
<dbReference type="InterPro" id="IPR006119">
    <property type="entry name" value="Resolv_N"/>
</dbReference>
<organism evidence="6 7">
    <name type="scientific">Halococcus salifodinae DSM 8989</name>
    <dbReference type="NCBI Taxonomy" id="1227456"/>
    <lineage>
        <taxon>Archaea</taxon>
        <taxon>Methanobacteriati</taxon>
        <taxon>Methanobacteriota</taxon>
        <taxon>Stenosarchaea group</taxon>
        <taxon>Halobacteria</taxon>
        <taxon>Halobacteriales</taxon>
        <taxon>Halococcaceae</taxon>
        <taxon>Halococcus</taxon>
    </lineage>
</organism>
<dbReference type="STRING" id="1227456.C450_18864"/>
<dbReference type="PATRIC" id="fig|1227456.3.peg.3836"/>
<accession>M0MU30</accession>
<dbReference type="Proteomes" id="UP000011625">
    <property type="component" value="Unassembled WGS sequence"/>
</dbReference>
<dbReference type="InterPro" id="IPR050639">
    <property type="entry name" value="SSR_resolvase"/>
</dbReference>
<dbReference type="GO" id="GO:0015074">
    <property type="term" value="P:DNA integration"/>
    <property type="evidence" value="ECO:0007669"/>
    <property type="project" value="UniProtKB-KW"/>
</dbReference>
<dbReference type="SUPFAM" id="SSF53041">
    <property type="entry name" value="Resolvase-like"/>
    <property type="match status" value="1"/>
</dbReference>
<dbReference type="AlphaFoldDB" id="M0MU30"/>
<keyword evidence="3" id="KW-0233">DNA recombination</keyword>
<evidence type="ECO:0000313" key="7">
    <source>
        <dbReference type="Proteomes" id="UP000011625"/>
    </source>
</evidence>
<dbReference type="CDD" id="cd03768">
    <property type="entry name" value="SR_ResInv"/>
    <property type="match status" value="1"/>
</dbReference>
<dbReference type="PROSITE" id="PS51736">
    <property type="entry name" value="RECOMBINASES_3"/>
    <property type="match status" value="1"/>
</dbReference>
<name>M0MU30_9EURY</name>
<keyword evidence="1" id="KW-0229">DNA integration</keyword>
<evidence type="ECO:0000313" key="6">
    <source>
        <dbReference type="EMBL" id="EMA48838.1"/>
    </source>
</evidence>
<dbReference type="GO" id="GO:0000150">
    <property type="term" value="F:DNA strand exchange activity"/>
    <property type="evidence" value="ECO:0007669"/>
    <property type="project" value="InterPro"/>
</dbReference>
<feature type="region of interest" description="Disordered" evidence="4">
    <location>
        <begin position="236"/>
        <end position="257"/>
    </location>
</feature>
<dbReference type="SMART" id="SM00857">
    <property type="entry name" value="Resolvase"/>
    <property type="match status" value="1"/>
</dbReference>
<proteinExistence type="predicted"/>
<evidence type="ECO:0000256" key="3">
    <source>
        <dbReference type="ARBA" id="ARBA00023172"/>
    </source>
</evidence>
<evidence type="ECO:0000259" key="5">
    <source>
        <dbReference type="PROSITE" id="PS51736"/>
    </source>
</evidence>
<dbReference type="Pfam" id="PF00239">
    <property type="entry name" value="Resolvase"/>
    <property type="match status" value="1"/>
</dbReference>
<dbReference type="PANTHER" id="PTHR30461:SF2">
    <property type="entry name" value="SERINE RECOMBINASE PINE-RELATED"/>
    <property type="match status" value="1"/>
</dbReference>
<dbReference type="InterPro" id="IPR006118">
    <property type="entry name" value="Recombinase_CS"/>
</dbReference>
<dbReference type="InterPro" id="IPR036162">
    <property type="entry name" value="Resolvase-like_N_sf"/>
</dbReference>
<dbReference type="EMBL" id="AOME01000086">
    <property type="protein sequence ID" value="EMA48838.1"/>
    <property type="molecule type" value="Genomic_DNA"/>
</dbReference>
<feature type="domain" description="Resolvase/invertase-type recombinase catalytic" evidence="5">
    <location>
        <begin position="7"/>
        <end position="151"/>
    </location>
</feature>
<dbReference type="PANTHER" id="PTHR30461">
    <property type="entry name" value="DNA-INVERTASE FROM LAMBDOID PROPHAGE"/>
    <property type="match status" value="1"/>
</dbReference>
<keyword evidence="2" id="KW-0238">DNA-binding</keyword>
<sequence length="257" mass="29573">MSELTMQIAAYVRVSTDDQNEDRQMHAIREKYTGPEQNHEIEWYCDLGESGASTSRREYQRLREHVAEHDVVVAHELDRLGRSFADLAGFIEDLREKGVDIDLVNQPIGTVGEDDWMAEMMLNMMMVFADAERKMIRSRVQEGIDAAIADGKRVGRPPFGYTVEDGFLQQLPEQYVRVQNFIREVRKGREKKATAAFFDIPESKIRSILERAEANYDIPFDNDQWRVERAKVDAGEKDLLPIGDRGERPAPEPRAEQ</sequence>